<proteinExistence type="predicted"/>
<dbReference type="InterPro" id="IPR058240">
    <property type="entry name" value="rSAM_sf"/>
</dbReference>
<dbReference type="GO" id="GO:0051536">
    <property type="term" value="F:iron-sulfur cluster binding"/>
    <property type="evidence" value="ECO:0007669"/>
    <property type="project" value="UniProtKB-KW"/>
</dbReference>
<dbReference type="SUPFAM" id="SSF102114">
    <property type="entry name" value="Radical SAM enzymes"/>
    <property type="match status" value="1"/>
</dbReference>
<dbReference type="Pfam" id="PF04055">
    <property type="entry name" value="Radical_SAM"/>
    <property type="match status" value="1"/>
</dbReference>
<dbReference type="GO" id="GO:0046872">
    <property type="term" value="F:metal ion binding"/>
    <property type="evidence" value="ECO:0007669"/>
    <property type="project" value="UniProtKB-KW"/>
</dbReference>
<dbReference type="SFLD" id="SFLDS00029">
    <property type="entry name" value="Radical_SAM"/>
    <property type="match status" value="1"/>
</dbReference>
<dbReference type="CDD" id="cd01335">
    <property type="entry name" value="Radical_SAM"/>
    <property type="match status" value="1"/>
</dbReference>
<keyword evidence="4" id="KW-0411">Iron-sulfur</keyword>
<dbReference type="EMBL" id="HBHJ01019016">
    <property type="protein sequence ID" value="CAD9693671.1"/>
    <property type="molecule type" value="Transcribed_RNA"/>
</dbReference>
<keyword evidence="3" id="KW-0408">Iron</keyword>
<sequence length="304" mass="33699">MQPESGQRQEETSADSTDDFDFGNILFGGPCNQKCPFCIGLHLAPSLTSTSLRTPPSELKGLPEFIKQMQASGTTKVIFTGTSTDPQLYKYEADLQAVLREELGKDCHLSLHTNGLLAMKKLKIFNQYDSCTLSLNSLQPDIFRRMHGVRTMPDLATLLSVSEIPVKLSCVVNKENWEEVVGADGSFLPRCRDLGLRRVALRMVHTPMTARQVTAAGGDGQPHEEDGLGRRRLLEGKVFEGMSPVRFFRGNPVFDFGGMECTVWDFDHTESRSINLFPDGTISDKYLLGAAPQPQSPNHHIAQK</sequence>
<feature type="domain" description="Radical SAM core" evidence="5">
    <location>
        <begin position="30"/>
        <end position="180"/>
    </location>
</feature>
<evidence type="ECO:0000256" key="2">
    <source>
        <dbReference type="ARBA" id="ARBA00022723"/>
    </source>
</evidence>
<dbReference type="InterPro" id="IPR013785">
    <property type="entry name" value="Aldolase_TIM"/>
</dbReference>
<dbReference type="InterPro" id="IPR007197">
    <property type="entry name" value="rSAM"/>
</dbReference>
<dbReference type="Gene3D" id="3.20.20.70">
    <property type="entry name" value="Aldolase class I"/>
    <property type="match status" value="1"/>
</dbReference>
<evidence type="ECO:0000256" key="3">
    <source>
        <dbReference type="ARBA" id="ARBA00023004"/>
    </source>
</evidence>
<protein>
    <recommendedName>
        <fullName evidence="5">Radical SAM core domain-containing protein</fullName>
    </recommendedName>
</protein>
<name>A0A7S2WLJ0_9STRA</name>
<dbReference type="GO" id="GO:0003824">
    <property type="term" value="F:catalytic activity"/>
    <property type="evidence" value="ECO:0007669"/>
    <property type="project" value="InterPro"/>
</dbReference>
<keyword evidence="2" id="KW-0479">Metal-binding</keyword>
<accession>A0A7S2WLJ0</accession>
<evidence type="ECO:0000256" key="4">
    <source>
        <dbReference type="ARBA" id="ARBA00023014"/>
    </source>
</evidence>
<gene>
    <name evidence="6" type="ORF">RMAR1173_LOCUS12555</name>
</gene>
<evidence type="ECO:0000313" key="6">
    <source>
        <dbReference type="EMBL" id="CAD9693671.1"/>
    </source>
</evidence>
<reference evidence="6" key="1">
    <citation type="submission" date="2021-01" db="EMBL/GenBank/DDBJ databases">
        <authorList>
            <person name="Corre E."/>
            <person name="Pelletier E."/>
            <person name="Niang G."/>
            <person name="Scheremetjew M."/>
            <person name="Finn R."/>
            <person name="Kale V."/>
            <person name="Holt S."/>
            <person name="Cochrane G."/>
            <person name="Meng A."/>
            <person name="Brown T."/>
            <person name="Cohen L."/>
        </authorList>
    </citation>
    <scope>NUCLEOTIDE SEQUENCE</scope>
    <source>
        <strain evidence="6">CCMP1243</strain>
    </source>
</reference>
<evidence type="ECO:0000256" key="1">
    <source>
        <dbReference type="ARBA" id="ARBA00022691"/>
    </source>
</evidence>
<dbReference type="AlphaFoldDB" id="A0A7S2WLJ0"/>
<organism evidence="6">
    <name type="scientific">Rhizochromulina marina</name>
    <dbReference type="NCBI Taxonomy" id="1034831"/>
    <lineage>
        <taxon>Eukaryota</taxon>
        <taxon>Sar</taxon>
        <taxon>Stramenopiles</taxon>
        <taxon>Ochrophyta</taxon>
        <taxon>Dictyochophyceae</taxon>
        <taxon>Rhizochromulinales</taxon>
        <taxon>Rhizochromulina</taxon>
    </lineage>
</organism>
<keyword evidence="1" id="KW-0949">S-adenosyl-L-methionine</keyword>
<evidence type="ECO:0000259" key="5">
    <source>
        <dbReference type="Pfam" id="PF04055"/>
    </source>
</evidence>